<dbReference type="Gene3D" id="3.30.40.10">
    <property type="entry name" value="Zinc/RING finger domain, C3HC4 (zinc finger)"/>
    <property type="match status" value="1"/>
</dbReference>
<dbReference type="InterPro" id="IPR001841">
    <property type="entry name" value="Znf_RING"/>
</dbReference>
<feature type="transmembrane region" description="Helical" evidence="3">
    <location>
        <begin position="32"/>
        <end position="57"/>
    </location>
</feature>
<dbReference type="Proteomes" id="UP000034164">
    <property type="component" value="Unassembled WGS sequence"/>
</dbReference>
<feature type="domain" description="RING-type" evidence="4">
    <location>
        <begin position="245"/>
        <end position="287"/>
    </location>
</feature>
<comment type="caution">
    <text evidence="5">The sequence shown here is derived from an EMBL/GenBank/DDBJ whole genome shotgun (WGS) entry which is preliminary data.</text>
</comment>
<dbReference type="CDD" id="cd16473">
    <property type="entry name" value="RING-H2_RNF103"/>
    <property type="match status" value="1"/>
</dbReference>
<feature type="compositionally biased region" description="Polar residues" evidence="2">
    <location>
        <begin position="1"/>
        <end position="14"/>
    </location>
</feature>
<dbReference type="PANTHER" id="PTHR22765">
    <property type="entry name" value="RING FINGER AND PROTEASE ASSOCIATED DOMAIN-CONTAINING"/>
    <property type="match status" value="1"/>
</dbReference>
<dbReference type="GO" id="GO:0061630">
    <property type="term" value="F:ubiquitin protein ligase activity"/>
    <property type="evidence" value="ECO:0007669"/>
    <property type="project" value="TreeGrafter"/>
</dbReference>
<name>A0A0G2JA91_9EURO</name>
<dbReference type="InterPro" id="IPR051826">
    <property type="entry name" value="E3_ubiquitin-ligase_domain"/>
</dbReference>
<feature type="region of interest" description="Disordered" evidence="2">
    <location>
        <begin position="293"/>
        <end position="330"/>
    </location>
</feature>
<dbReference type="PANTHER" id="PTHR22765:SF434">
    <property type="entry name" value="GB|AAD18119.1-RELATED"/>
    <property type="match status" value="1"/>
</dbReference>
<proteinExistence type="predicted"/>
<dbReference type="EMBL" id="LCZI01000671">
    <property type="protein sequence ID" value="KKZ65321.1"/>
    <property type="molecule type" value="Genomic_DNA"/>
</dbReference>
<feature type="region of interest" description="Disordered" evidence="2">
    <location>
        <begin position="119"/>
        <end position="226"/>
    </location>
</feature>
<keyword evidence="1" id="KW-0862">Zinc</keyword>
<dbReference type="OrthoDB" id="8062037at2759"/>
<gene>
    <name evidence="5" type="ORF">EMCG_08837</name>
</gene>
<sequence>MVGSTPTGTAPMQATTSGSSSGNSGGPTSSPLLFFVALGFGVVFTNLWIIVGVKYCFRYNQRNRQARNEANGDHIDLVTVPRNHRRRREKKLMSMDDVNSRFPLMKYKVWRATRADEGLPTAGGIQAPTSRPQSLKNEGGSVTVSSVENQELTARTDPTTSAESSNESKPQPQPQPEPQPEPEPEPESVILPAEQKETMASRVDSRPSSEHLKETSGTIEDDDDADEHIRNAVPTELLTNPGDTCAICLDIIEDDDDVRGLSCGHAFHASCLDPWLTSRRACCPLCKADYYVPKPRPEGAEGNQNNSSSRSRRNLNRNSAPIQPERTYVADRGNPFVTRLVLPGRFITIAPDERYPNFPNSSRQEQPGQSNLSNNATNPNGSTSWRSRLPSIQFPRSTFSRLRLPGRGNQNAAEQSTTPNEPTPRQLESGPT</sequence>
<evidence type="ECO:0000313" key="5">
    <source>
        <dbReference type="EMBL" id="KKZ65321.1"/>
    </source>
</evidence>
<feature type="compositionally biased region" description="Polar residues" evidence="2">
    <location>
        <begin position="358"/>
        <end position="386"/>
    </location>
</feature>
<feature type="compositionally biased region" description="Polar residues" evidence="2">
    <location>
        <begin position="408"/>
        <end position="420"/>
    </location>
</feature>
<feature type="compositionally biased region" description="Basic and acidic residues" evidence="2">
    <location>
        <begin position="194"/>
        <end position="214"/>
    </location>
</feature>
<keyword evidence="1" id="KW-0479">Metal-binding</keyword>
<dbReference type="GO" id="GO:0005737">
    <property type="term" value="C:cytoplasm"/>
    <property type="evidence" value="ECO:0007669"/>
    <property type="project" value="TreeGrafter"/>
</dbReference>
<feature type="region of interest" description="Disordered" evidence="2">
    <location>
        <begin position="353"/>
        <end position="432"/>
    </location>
</feature>
<evidence type="ECO:0000259" key="4">
    <source>
        <dbReference type="PROSITE" id="PS50089"/>
    </source>
</evidence>
<protein>
    <recommendedName>
        <fullName evidence="4">RING-type domain-containing protein</fullName>
    </recommendedName>
</protein>
<keyword evidence="1" id="KW-0863">Zinc-finger</keyword>
<reference evidence="6" key="1">
    <citation type="journal article" date="2015" name="PLoS Genet.">
        <title>The dynamic genome and transcriptome of the human fungal pathogen Blastomyces and close relative Emmonsia.</title>
        <authorList>
            <person name="Munoz J.F."/>
            <person name="Gauthier G.M."/>
            <person name="Desjardins C.A."/>
            <person name="Gallo J.E."/>
            <person name="Holder J."/>
            <person name="Sullivan T.D."/>
            <person name="Marty A.J."/>
            <person name="Carmen J.C."/>
            <person name="Chen Z."/>
            <person name="Ding L."/>
            <person name="Gujja S."/>
            <person name="Magrini V."/>
            <person name="Misas E."/>
            <person name="Mitreva M."/>
            <person name="Priest M."/>
            <person name="Saif S."/>
            <person name="Whiston E.A."/>
            <person name="Young S."/>
            <person name="Zeng Q."/>
            <person name="Goldman W.E."/>
            <person name="Mardis E.R."/>
            <person name="Taylor J.W."/>
            <person name="McEwen J.G."/>
            <person name="Clay O.K."/>
            <person name="Klein B.S."/>
            <person name="Cuomo C.A."/>
        </authorList>
    </citation>
    <scope>NUCLEOTIDE SEQUENCE [LARGE SCALE GENOMIC DNA]</scope>
    <source>
        <strain evidence="6">UAMH 3008</strain>
    </source>
</reference>
<evidence type="ECO:0000256" key="2">
    <source>
        <dbReference type="SAM" id="MobiDB-lite"/>
    </source>
</evidence>
<dbReference type="GO" id="GO:0008270">
    <property type="term" value="F:zinc ion binding"/>
    <property type="evidence" value="ECO:0007669"/>
    <property type="project" value="UniProtKB-KW"/>
</dbReference>
<evidence type="ECO:0000313" key="6">
    <source>
        <dbReference type="Proteomes" id="UP000034164"/>
    </source>
</evidence>
<dbReference type="InterPro" id="IPR013083">
    <property type="entry name" value="Znf_RING/FYVE/PHD"/>
</dbReference>
<feature type="region of interest" description="Disordered" evidence="2">
    <location>
        <begin position="1"/>
        <end position="25"/>
    </location>
</feature>
<dbReference type="Pfam" id="PF13639">
    <property type="entry name" value="zf-RING_2"/>
    <property type="match status" value="1"/>
</dbReference>
<dbReference type="PROSITE" id="PS50089">
    <property type="entry name" value="ZF_RING_2"/>
    <property type="match status" value="1"/>
</dbReference>
<keyword evidence="3" id="KW-0812">Transmembrane</keyword>
<feature type="compositionally biased region" description="Low complexity" evidence="2">
    <location>
        <begin position="15"/>
        <end position="25"/>
    </location>
</feature>
<dbReference type="FunFam" id="3.30.40.10:FF:000539">
    <property type="entry name" value="Ring finger domain protein"/>
    <property type="match status" value="1"/>
</dbReference>
<dbReference type="AlphaFoldDB" id="A0A0G2JA91"/>
<accession>A0A0G2JA91</accession>
<dbReference type="VEuPathDB" id="FungiDB:EMCG_08837"/>
<feature type="compositionally biased region" description="Polar residues" evidence="2">
    <location>
        <begin position="127"/>
        <end position="169"/>
    </location>
</feature>
<organism evidence="5 6">
    <name type="scientific">[Emmonsia] crescens</name>
    <dbReference type="NCBI Taxonomy" id="73230"/>
    <lineage>
        <taxon>Eukaryota</taxon>
        <taxon>Fungi</taxon>
        <taxon>Dikarya</taxon>
        <taxon>Ascomycota</taxon>
        <taxon>Pezizomycotina</taxon>
        <taxon>Eurotiomycetes</taxon>
        <taxon>Eurotiomycetidae</taxon>
        <taxon>Onygenales</taxon>
        <taxon>Ajellomycetaceae</taxon>
        <taxon>Emergomyces</taxon>
    </lineage>
</organism>
<evidence type="ECO:0000256" key="1">
    <source>
        <dbReference type="PROSITE-ProRule" id="PRU00175"/>
    </source>
</evidence>
<keyword evidence="3" id="KW-1133">Transmembrane helix</keyword>
<dbReference type="SMART" id="SM00184">
    <property type="entry name" value="RING"/>
    <property type="match status" value="1"/>
</dbReference>
<dbReference type="SUPFAM" id="SSF57850">
    <property type="entry name" value="RING/U-box"/>
    <property type="match status" value="1"/>
</dbReference>
<dbReference type="GO" id="GO:0006511">
    <property type="term" value="P:ubiquitin-dependent protein catabolic process"/>
    <property type="evidence" value="ECO:0007669"/>
    <property type="project" value="TreeGrafter"/>
</dbReference>
<evidence type="ECO:0000256" key="3">
    <source>
        <dbReference type="SAM" id="Phobius"/>
    </source>
</evidence>
<keyword evidence="3" id="KW-0472">Membrane</keyword>